<feature type="transmembrane region" description="Helical" evidence="1">
    <location>
        <begin position="27"/>
        <end position="49"/>
    </location>
</feature>
<keyword evidence="1" id="KW-1133">Transmembrane helix</keyword>
<keyword evidence="1" id="KW-0472">Membrane</keyword>
<organism evidence="2 3">
    <name type="scientific">Pyrobaculum ferrireducens</name>
    <dbReference type="NCBI Taxonomy" id="1104324"/>
    <lineage>
        <taxon>Archaea</taxon>
        <taxon>Thermoproteota</taxon>
        <taxon>Thermoprotei</taxon>
        <taxon>Thermoproteales</taxon>
        <taxon>Thermoproteaceae</taxon>
        <taxon>Pyrobaculum</taxon>
    </lineage>
</organism>
<name>G7VCP2_9CREN</name>
<dbReference type="KEGG" id="pyr:P186_2461"/>
<dbReference type="BioCyc" id="PSP1104324:GJSN-2407-MONOMER"/>
<feature type="transmembrane region" description="Helical" evidence="1">
    <location>
        <begin position="105"/>
        <end position="125"/>
    </location>
</feature>
<dbReference type="STRING" id="1104324.P186_2461"/>
<feature type="transmembrane region" description="Helical" evidence="1">
    <location>
        <begin position="56"/>
        <end position="75"/>
    </location>
</feature>
<dbReference type="eggNOG" id="arCOG12871">
    <property type="taxonomic scope" value="Archaea"/>
</dbReference>
<gene>
    <name evidence="2" type="ORF">P186_2461</name>
</gene>
<evidence type="ECO:0000256" key="1">
    <source>
        <dbReference type="SAM" id="Phobius"/>
    </source>
</evidence>
<protein>
    <submittedName>
        <fullName evidence="2">Uncharacterized protein</fullName>
    </submittedName>
</protein>
<accession>G7VCP2</accession>
<reference evidence="2 3" key="1">
    <citation type="journal article" date="2012" name="J. Bacteriol.">
        <title>Complete genome sequence of strain 1860, a crenarchaeon of the genus pyrobaculum able to grow with various electron acceptors.</title>
        <authorList>
            <person name="Mardanov A.V."/>
            <person name="Gumerov V.M."/>
            <person name="Slobodkina G.B."/>
            <person name="Beletsky A.V."/>
            <person name="Bonch-Osmolovskaya E.A."/>
            <person name="Ravin N.V."/>
            <person name="Skryabin K.G."/>
        </authorList>
    </citation>
    <scope>NUCLEOTIDE SEQUENCE [LARGE SCALE GENOMIC DNA]</scope>
    <source>
        <strain evidence="2 3">1860</strain>
    </source>
</reference>
<keyword evidence="1" id="KW-0812">Transmembrane</keyword>
<dbReference type="AlphaFoldDB" id="G7VCP2"/>
<sequence>MSSKLLFFFSFSLILVFSYWVGDGVLYPLGAGVFLSLMYLVLIGVVFFFHTVPEPVRRVVEAAVLVALFASFHVFPPLSLSAIPALFFVLLYPVYLGWKHRIFMDFIHVVLWLAISTALSAALYTPLPKTLWGQVLAAISSTLAAHYILLKIYPRLKRR</sequence>
<evidence type="ECO:0000313" key="3">
    <source>
        <dbReference type="Proteomes" id="UP000005867"/>
    </source>
</evidence>
<feature type="transmembrane region" description="Helical" evidence="1">
    <location>
        <begin position="5"/>
        <end position="21"/>
    </location>
</feature>
<evidence type="ECO:0000313" key="2">
    <source>
        <dbReference type="EMBL" id="AET33847.1"/>
    </source>
</evidence>
<feature type="transmembrane region" description="Helical" evidence="1">
    <location>
        <begin position="81"/>
        <end position="98"/>
    </location>
</feature>
<keyword evidence="3" id="KW-1185">Reference proteome</keyword>
<dbReference type="EMBL" id="CP003098">
    <property type="protein sequence ID" value="AET33847.1"/>
    <property type="molecule type" value="Genomic_DNA"/>
</dbReference>
<feature type="transmembrane region" description="Helical" evidence="1">
    <location>
        <begin position="131"/>
        <end position="150"/>
    </location>
</feature>
<dbReference type="HOGENOM" id="CLU_1615370_0_0_2"/>
<dbReference type="Proteomes" id="UP000005867">
    <property type="component" value="Chromosome"/>
</dbReference>
<proteinExistence type="predicted"/>